<proteinExistence type="predicted"/>
<dbReference type="Proteomes" id="UP000298663">
    <property type="component" value="Unassembled WGS sequence"/>
</dbReference>
<dbReference type="Gene3D" id="2.130.10.10">
    <property type="entry name" value="YVTN repeat-like/Quinoprotein amine dehydrogenase"/>
    <property type="match status" value="1"/>
</dbReference>
<dbReference type="SUPFAM" id="SSF50998">
    <property type="entry name" value="Quinoprotein alcohol dehydrogenase-like"/>
    <property type="match status" value="1"/>
</dbReference>
<reference evidence="3 4" key="1">
    <citation type="journal article" date="2015" name="Genome Biol.">
        <title>Comparative genomics of Steinernema reveals deeply conserved gene regulatory networks.</title>
        <authorList>
            <person name="Dillman A.R."/>
            <person name="Macchietto M."/>
            <person name="Porter C.F."/>
            <person name="Rogers A."/>
            <person name="Williams B."/>
            <person name="Antoshechkin I."/>
            <person name="Lee M.M."/>
            <person name="Goodwin Z."/>
            <person name="Lu X."/>
            <person name="Lewis E.E."/>
            <person name="Goodrich-Blair H."/>
            <person name="Stock S.P."/>
            <person name="Adams B.J."/>
            <person name="Sternberg P.W."/>
            <person name="Mortazavi A."/>
        </authorList>
    </citation>
    <scope>NUCLEOTIDE SEQUENCE [LARGE SCALE GENOMIC DNA]</scope>
    <source>
        <strain evidence="3 4">ALL</strain>
    </source>
</reference>
<dbReference type="STRING" id="34508.A0A4U8UPU9"/>
<name>A0A4U8UPU9_STECR</name>
<accession>A0A4U8UPU9</accession>
<keyword evidence="4" id="KW-1185">Reference proteome</keyword>
<gene>
    <name evidence="3" type="ORF">L596_002612</name>
</gene>
<feature type="chain" id="PRO_5021015882" description="Pyrrolo-quinoline quinone repeat domain-containing protein" evidence="1">
    <location>
        <begin position="26"/>
        <end position="243"/>
    </location>
</feature>
<dbReference type="InterPro" id="IPR015943">
    <property type="entry name" value="WD40/YVTN_repeat-like_dom_sf"/>
</dbReference>
<evidence type="ECO:0000259" key="2">
    <source>
        <dbReference type="Pfam" id="PF13360"/>
    </source>
</evidence>
<dbReference type="OrthoDB" id="63989at2759"/>
<dbReference type="SMART" id="SM00564">
    <property type="entry name" value="PQQ"/>
    <property type="match status" value="3"/>
</dbReference>
<dbReference type="InterPro" id="IPR018391">
    <property type="entry name" value="PQQ_b-propeller_rpt"/>
</dbReference>
<dbReference type="AlphaFoldDB" id="A0A4U8UPU9"/>
<reference evidence="3 4" key="2">
    <citation type="journal article" date="2019" name="G3 (Bethesda)">
        <title>Hybrid Assembly of the Genome of the Entomopathogenic Nematode Steinernema carpocapsae Identifies the X-Chromosome.</title>
        <authorList>
            <person name="Serra L."/>
            <person name="Macchietto M."/>
            <person name="Macias-Munoz A."/>
            <person name="McGill C.J."/>
            <person name="Rodriguez I.M."/>
            <person name="Rodriguez B."/>
            <person name="Murad R."/>
            <person name="Mortazavi A."/>
        </authorList>
    </citation>
    <scope>NUCLEOTIDE SEQUENCE [LARGE SCALE GENOMIC DNA]</scope>
    <source>
        <strain evidence="3 4">ALL</strain>
    </source>
</reference>
<keyword evidence="1" id="KW-0732">Signal</keyword>
<evidence type="ECO:0000313" key="4">
    <source>
        <dbReference type="Proteomes" id="UP000298663"/>
    </source>
</evidence>
<feature type="domain" description="Pyrrolo-quinoline quinone repeat" evidence="2">
    <location>
        <begin position="40"/>
        <end position="235"/>
    </location>
</feature>
<dbReference type="Pfam" id="PF13360">
    <property type="entry name" value="PQQ_2"/>
    <property type="match status" value="1"/>
</dbReference>
<protein>
    <recommendedName>
        <fullName evidence="2">Pyrrolo-quinoline quinone repeat domain-containing protein</fullName>
    </recommendedName>
</protein>
<organism evidence="3 4">
    <name type="scientific">Steinernema carpocapsae</name>
    <name type="common">Entomopathogenic nematode</name>
    <dbReference type="NCBI Taxonomy" id="34508"/>
    <lineage>
        <taxon>Eukaryota</taxon>
        <taxon>Metazoa</taxon>
        <taxon>Ecdysozoa</taxon>
        <taxon>Nematoda</taxon>
        <taxon>Chromadorea</taxon>
        <taxon>Rhabditida</taxon>
        <taxon>Tylenchina</taxon>
        <taxon>Panagrolaimomorpha</taxon>
        <taxon>Strongyloidoidea</taxon>
        <taxon>Steinernematidae</taxon>
        <taxon>Steinernema</taxon>
    </lineage>
</organism>
<evidence type="ECO:0000313" key="3">
    <source>
        <dbReference type="EMBL" id="TMS35154.1"/>
    </source>
</evidence>
<dbReference type="InterPro" id="IPR002372">
    <property type="entry name" value="PQQ_rpt_dom"/>
</dbReference>
<sequence length="243" mass="26868">MRKKCLTSCLLALFALLLLIPGTNSENSLHHTSVSNQPFVLLTATLDGQLVALNSANGKRLWSFKEDPVVRTPPTGLHDFTFVPSPVDGSIYVLQDDSAYELLYHSIPQLVHNSPCKSSGGVFYTGSKKGKWIGIDPQTGTRIEVYSSEDSEHRMCPASKTNATVFIGRTQYSLSMHQSTGHSPGQKGGRRWNITYIDYTADVLPSDFIYNYRHFISPKSGRVVTVDSSGENFWSVDFSSPTI</sequence>
<feature type="signal peptide" evidence="1">
    <location>
        <begin position="1"/>
        <end position="25"/>
    </location>
</feature>
<comment type="caution">
    <text evidence="3">The sequence shown here is derived from an EMBL/GenBank/DDBJ whole genome shotgun (WGS) entry which is preliminary data.</text>
</comment>
<dbReference type="InterPro" id="IPR011047">
    <property type="entry name" value="Quinoprotein_ADH-like_sf"/>
</dbReference>
<evidence type="ECO:0000256" key="1">
    <source>
        <dbReference type="SAM" id="SignalP"/>
    </source>
</evidence>
<dbReference type="EMBL" id="AZBU02000001">
    <property type="protein sequence ID" value="TMS35154.1"/>
    <property type="molecule type" value="Genomic_DNA"/>
</dbReference>